<evidence type="ECO:0000259" key="2">
    <source>
        <dbReference type="Pfam" id="PF01471"/>
    </source>
</evidence>
<dbReference type="AlphaFoldDB" id="A0A3A8Q6X1"/>
<dbReference type="EMBL" id="RAWK01000105">
    <property type="protein sequence ID" value="RKH64459.1"/>
    <property type="molecule type" value="Genomic_DNA"/>
</dbReference>
<dbReference type="Gene3D" id="1.10.530.10">
    <property type="match status" value="1"/>
</dbReference>
<dbReference type="SUPFAM" id="SSF47090">
    <property type="entry name" value="PGBD-like"/>
    <property type="match status" value="1"/>
</dbReference>
<gene>
    <name evidence="4" type="ORF">D7W81_18565</name>
</gene>
<dbReference type="Proteomes" id="UP000267003">
    <property type="component" value="Unassembled WGS sequence"/>
</dbReference>
<evidence type="ECO:0000256" key="1">
    <source>
        <dbReference type="SAM" id="MobiDB-lite"/>
    </source>
</evidence>
<evidence type="ECO:0000259" key="3">
    <source>
        <dbReference type="Pfam" id="PF13529"/>
    </source>
</evidence>
<feature type="region of interest" description="Disordered" evidence="1">
    <location>
        <begin position="202"/>
        <end position="221"/>
    </location>
</feature>
<sequence length="673" mass="73360">MKDGATGIVTACDFTHDPAGGANMDNFVAQLVERRDPRIKYIIWNEKIWRSYARRGVSAWAPQRYTGENRHTKHAHVSVSEKKALYDLTTSWGITRMSKIEGTQSVAVPLQPQREPSSPARPATAHTFEAYREGMTLGARTLKEGLAGNDVKWLQAKLGVRADGLFGPVTDDSVHEWQRTHGLVADGLVGPLTWKALLSGQSRFASSPPSQGPKLRPLQQITPPDVAAPVGRAVAGRDFTKNGRHFPSRDGYPLFAQGYNSATRKNETWSTIVIASKSEKSVSQIGCAMTAVTMAVSGITGQMYTPDDMAHFMLKNHGFNSGGSILDWDKLGRIAKPEVDIKRLTGFKAPEIDRELAAGRPVVVHVDYYTRNGGKNPGRYDGEGDHWILITSRASANCYQASDPAGGKFLTLHAMKDGRLEGDGLTKHGTRYRTVGNAATFSRGPARGKVVPATLSAAVAAAAAVGRAAGQFKPKVAASVARQPASPLVRPATSKVALPSFQGADRAGTVRAIREECIRQGVRLPTQIAYVLATVEHETGDTFKPIEEASYMTTKEAAAYLRGKKYHPYHGRGYVQLTWKRNYQKYSDLLGLDLVRHPELLLQPNVSLFILVHGMKTGAFTSKKLSDYLTASHANLHDAFRRARAIINGTDSASAIADHAMAWMKSNELKRVA</sequence>
<evidence type="ECO:0000313" key="4">
    <source>
        <dbReference type="EMBL" id="RKH64459.1"/>
    </source>
</evidence>
<proteinExistence type="predicted"/>
<dbReference type="InterPro" id="IPR002477">
    <property type="entry name" value="Peptidoglycan-bd-like"/>
</dbReference>
<keyword evidence="5" id="KW-1185">Reference proteome</keyword>
<comment type="caution">
    <text evidence="4">The sequence shown here is derived from an EMBL/GenBank/DDBJ whole genome shotgun (WGS) entry which is preliminary data.</text>
</comment>
<protein>
    <recommendedName>
        <fullName evidence="6">Peptidoglycan binding-like domain-containing protein</fullName>
    </recommendedName>
</protein>
<dbReference type="InterPro" id="IPR036365">
    <property type="entry name" value="PGBD-like_sf"/>
</dbReference>
<dbReference type="InterPro" id="IPR036366">
    <property type="entry name" value="PGBDSf"/>
</dbReference>
<dbReference type="Gene3D" id="1.10.101.10">
    <property type="entry name" value="PGBD-like superfamily/PGBD"/>
    <property type="match status" value="1"/>
</dbReference>
<evidence type="ECO:0008006" key="6">
    <source>
        <dbReference type="Google" id="ProtNLM"/>
    </source>
</evidence>
<evidence type="ECO:0000313" key="5">
    <source>
        <dbReference type="Proteomes" id="UP000267003"/>
    </source>
</evidence>
<dbReference type="Pfam" id="PF01471">
    <property type="entry name" value="PG_binding_1"/>
    <property type="match status" value="1"/>
</dbReference>
<organism evidence="4 5">
    <name type="scientific">Corallococcus aberystwythensis</name>
    <dbReference type="NCBI Taxonomy" id="2316722"/>
    <lineage>
        <taxon>Bacteria</taxon>
        <taxon>Pseudomonadati</taxon>
        <taxon>Myxococcota</taxon>
        <taxon>Myxococcia</taxon>
        <taxon>Myxococcales</taxon>
        <taxon>Cystobacterineae</taxon>
        <taxon>Myxococcaceae</taxon>
        <taxon>Corallococcus</taxon>
    </lineage>
</organism>
<dbReference type="InterPro" id="IPR023346">
    <property type="entry name" value="Lysozyme-like_dom_sf"/>
</dbReference>
<dbReference type="SUPFAM" id="SSF53955">
    <property type="entry name" value="Lysozyme-like"/>
    <property type="match status" value="1"/>
</dbReference>
<reference evidence="5" key="1">
    <citation type="submission" date="2018-09" db="EMBL/GenBank/DDBJ databases">
        <authorList>
            <person name="Livingstone P.G."/>
            <person name="Whitworth D.E."/>
        </authorList>
    </citation>
    <scope>NUCLEOTIDE SEQUENCE [LARGE SCALE GENOMIC DNA]</scope>
    <source>
        <strain evidence="5">AB050A</strain>
    </source>
</reference>
<accession>A0A3A8Q6X1</accession>
<name>A0A3A8Q6X1_9BACT</name>
<dbReference type="InterPro" id="IPR039564">
    <property type="entry name" value="Peptidase_C39-like"/>
</dbReference>
<feature type="domain" description="Peptidoglycan binding-like" evidence="2">
    <location>
        <begin position="148"/>
        <end position="197"/>
    </location>
</feature>
<feature type="domain" description="Peptidase C39-like" evidence="3">
    <location>
        <begin position="285"/>
        <end position="392"/>
    </location>
</feature>
<dbReference type="Pfam" id="PF13529">
    <property type="entry name" value="Peptidase_C39_2"/>
    <property type="match status" value="1"/>
</dbReference>